<feature type="region of interest" description="Disordered" evidence="11">
    <location>
        <begin position="356"/>
        <end position="375"/>
    </location>
</feature>
<comment type="subcellular location">
    <subcellularLocation>
        <location evidence="1">Endoplasmic reticulum membrane</location>
        <topology evidence="1">Multi-pass membrane protein</topology>
    </subcellularLocation>
</comment>
<keyword evidence="5" id="KW-0053">Apoptosis</keyword>
<evidence type="ECO:0000256" key="6">
    <source>
        <dbReference type="ARBA" id="ARBA00022824"/>
    </source>
</evidence>
<feature type="compositionally biased region" description="Basic and acidic residues" evidence="11">
    <location>
        <begin position="58"/>
        <end position="68"/>
    </location>
</feature>
<evidence type="ECO:0000256" key="5">
    <source>
        <dbReference type="ARBA" id="ARBA00022703"/>
    </source>
</evidence>
<dbReference type="SUPFAM" id="SSF58113">
    <property type="entry name" value="Apolipoprotein A-I"/>
    <property type="match status" value="1"/>
</dbReference>
<evidence type="ECO:0000256" key="1">
    <source>
        <dbReference type="ARBA" id="ARBA00004477"/>
    </source>
</evidence>
<comment type="function">
    <text evidence="10">Critical mediator, in cooperation with CASP4, of endoplasmic reticulum-stress induced apoptosis. Required or the activation of CASP4 following endoplasmic reticulum stress.</text>
</comment>
<evidence type="ECO:0000256" key="4">
    <source>
        <dbReference type="ARBA" id="ARBA00022692"/>
    </source>
</evidence>
<evidence type="ECO:0000256" key="2">
    <source>
        <dbReference type="ARBA" id="ARBA00007984"/>
    </source>
</evidence>
<keyword evidence="4 12" id="KW-0812">Transmembrane</keyword>
<evidence type="ECO:0000313" key="14">
    <source>
        <dbReference type="Proteomes" id="UP001244341"/>
    </source>
</evidence>
<sequence length="789" mass="80068">MDLTTATVSVRPVHKLVSSAAGRSRSSRTKVGNMLSMNRETKPGHWQTVAPKEKKQKRQEEKKDVKKDRLGVAIDPTAAAFAAFDRSYANKAAAAKAAAAAAAQQKDASYSGAFAGLVDEVPQVVQDEEGSSGDEGSSAAAPAAAAKAPKQPKAPKKPKLTVAQVAAGVDVAALKAWMTEVKRKYSKNETAQLEALSDWLLVAFKEASLDLGKLLSTKGLAVATEQPLAEVPQPLLSTITSFVSGVGDDALLAMCVPLTAAVVSEAVGGPSGTAPTGKGKAGLQVMLAVILRTRPQVLVRAAPELRLAGRQLSGAGRLQVLLWVVNQAAVVDPSVGVAVWVRLLLPQLLGLPELPASSSGAPSSSAAAAKGSGSKGITPAALVDDLMRPLEVPLQGPAVQFLAGLLSKLQASDAAAASGDVRHAGGDVEPTVPGAAVELLSRLAAGKPVTTAAAPTAGGPGAAAAAAAAAVEGKKAAAARAAAASALAPQLPGLTQLAAATSCLRQYSDWLLLALESAAQSDAAPESPDQLVQRSASSVVACICGSDACFALWESKHKGSLRGSARVLAALLQRPELLKPLLQQPDAAGAFRELLAALPARHRAHLAAGKGWQGSCARVAEDACSKLPKKLGRAGRGGKGAARFQGSGSSSLGSLGVVLGATAALAGVVVMAGLYRREVAGVVQAYAGKEAAQQVDTVLLPLEASLQQLQAAAAPHVAALQAAAAPHIESLQAAAGPHLEAARAAAAPLLQQVQDKVAPVMAPVVRELEQVMASASKHLQEMLEKAKSQ</sequence>
<evidence type="ECO:0000256" key="11">
    <source>
        <dbReference type="SAM" id="MobiDB-lite"/>
    </source>
</evidence>
<evidence type="ECO:0000256" key="12">
    <source>
        <dbReference type="SAM" id="Phobius"/>
    </source>
</evidence>
<dbReference type="Proteomes" id="UP001244341">
    <property type="component" value="Chromosome 6b"/>
</dbReference>
<dbReference type="EMBL" id="CP126213">
    <property type="protein sequence ID" value="WIA15191.1"/>
    <property type="molecule type" value="Genomic_DNA"/>
</dbReference>
<accession>A0ABY8U168</accession>
<keyword evidence="9" id="KW-0325">Glycoprotein</keyword>
<feature type="transmembrane region" description="Helical" evidence="12">
    <location>
        <begin position="652"/>
        <end position="675"/>
    </location>
</feature>
<reference evidence="13 14" key="1">
    <citation type="submission" date="2023-05" db="EMBL/GenBank/DDBJ databases">
        <title>A 100% complete, gapless, phased diploid assembly of the Scenedesmus obliquus UTEX 3031 genome.</title>
        <authorList>
            <person name="Biondi T.C."/>
            <person name="Hanschen E.R."/>
            <person name="Kwon T."/>
            <person name="Eng W."/>
            <person name="Kruse C.P.S."/>
            <person name="Koehler S.I."/>
            <person name="Kunde Y."/>
            <person name="Gleasner C.D."/>
            <person name="You Mak K.T."/>
            <person name="Polle J."/>
            <person name="Hovde B.T."/>
            <person name="Starkenburg S.R."/>
        </authorList>
    </citation>
    <scope>NUCLEOTIDE SEQUENCE [LARGE SCALE GENOMIC DNA]</scope>
    <source>
        <strain evidence="13 14">DOE0152z</strain>
    </source>
</reference>
<keyword evidence="7 12" id="KW-1133">Transmembrane helix</keyword>
<feature type="region of interest" description="Disordered" evidence="11">
    <location>
        <begin position="17"/>
        <end position="68"/>
    </location>
</feature>
<comment type="subunit">
    <text evidence="3">Constitutively interacts with CASP4; required for the localization of procaspase 4 to the ER.</text>
</comment>
<dbReference type="Pfam" id="PF10151">
    <property type="entry name" value="TMEM214"/>
    <property type="match status" value="1"/>
</dbReference>
<evidence type="ECO:0000256" key="3">
    <source>
        <dbReference type="ARBA" id="ARBA00011720"/>
    </source>
</evidence>
<gene>
    <name evidence="13" type="ORF">OEZ85_001872</name>
</gene>
<evidence type="ECO:0000256" key="8">
    <source>
        <dbReference type="ARBA" id="ARBA00023136"/>
    </source>
</evidence>
<evidence type="ECO:0000256" key="9">
    <source>
        <dbReference type="ARBA" id="ARBA00023180"/>
    </source>
</evidence>
<keyword evidence="8 12" id="KW-0472">Membrane</keyword>
<name>A0ABY8U168_TETOB</name>
<keyword evidence="14" id="KW-1185">Reference proteome</keyword>
<feature type="region of interest" description="Disordered" evidence="11">
    <location>
        <begin position="126"/>
        <end position="159"/>
    </location>
</feature>
<evidence type="ECO:0000256" key="7">
    <source>
        <dbReference type="ARBA" id="ARBA00022989"/>
    </source>
</evidence>
<comment type="similarity">
    <text evidence="2">Belongs to the TMEM214 family.</text>
</comment>
<dbReference type="InterPro" id="IPR019308">
    <property type="entry name" value="TMEM214"/>
</dbReference>
<keyword evidence="6" id="KW-0256">Endoplasmic reticulum</keyword>
<evidence type="ECO:0000313" key="13">
    <source>
        <dbReference type="EMBL" id="WIA15191.1"/>
    </source>
</evidence>
<dbReference type="Gene3D" id="1.20.120.20">
    <property type="entry name" value="Apolipoprotein"/>
    <property type="match status" value="1"/>
</dbReference>
<organism evidence="13 14">
    <name type="scientific">Tetradesmus obliquus</name>
    <name type="common">Green alga</name>
    <name type="synonym">Acutodesmus obliquus</name>
    <dbReference type="NCBI Taxonomy" id="3088"/>
    <lineage>
        <taxon>Eukaryota</taxon>
        <taxon>Viridiplantae</taxon>
        <taxon>Chlorophyta</taxon>
        <taxon>core chlorophytes</taxon>
        <taxon>Chlorophyceae</taxon>
        <taxon>CS clade</taxon>
        <taxon>Sphaeropleales</taxon>
        <taxon>Scenedesmaceae</taxon>
        <taxon>Tetradesmus</taxon>
    </lineage>
</organism>
<dbReference type="PANTHER" id="PTHR13448:SF0">
    <property type="entry name" value="TRANSMEMBRANE PROTEIN 214"/>
    <property type="match status" value="1"/>
</dbReference>
<evidence type="ECO:0000256" key="10">
    <source>
        <dbReference type="ARBA" id="ARBA00024938"/>
    </source>
</evidence>
<proteinExistence type="inferred from homology"/>
<protein>
    <submittedName>
        <fullName evidence="13">Uncharacterized protein</fullName>
    </submittedName>
</protein>
<feature type="compositionally biased region" description="Low complexity" evidence="11">
    <location>
        <begin position="134"/>
        <end position="151"/>
    </location>
</feature>
<dbReference type="PANTHER" id="PTHR13448">
    <property type="entry name" value="TRANSMEMBRANE PROTEIN 214"/>
    <property type="match status" value="1"/>
</dbReference>